<feature type="transmembrane region" description="Helical" evidence="1">
    <location>
        <begin position="30"/>
        <end position="51"/>
    </location>
</feature>
<feature type="transmembrane region" description="Helical" evidence="1">
    <location>
        <begin position="6"/>
        <end position="23"/>
    </location>
</feature>
<gene>
    <name evidence="3" type="ORF">H8689_02440</name>
</gene>
<dbReference type="RefSeq" id="WP_249322787.1">
    <property type="nucleotide sequence ID" value="NZ_JACRTK010000001.1"/>
</dbReference>
<keyword evidence="1" id="KW-1133">Transmembrane helix</keyword>
<dbReference type="AlphaFoldDB" id="A0A926EUE9"/>
<dbReference type="InterPro" id="IPR054331">
    <property type="entry name" value="LiaF_TM"/>
</dbReference>
<protein>
    <recommendedName>
        <fullName evidence="2">LiaF transmembrane domain-containing protein</fullName>
    </recommendedName>
</protein>
<dbReference type="EMBL" id="JACRTK010000001">
    <property type="protein sequence ID" value="MBC8589998.1"/>
    <property type="molecule type" value="Genomic_DNA"/>
</dbReference>
<dbReference type="Proteomes" id="UP000601522">
    <property type="component" value="Unassembled WGS sequence"/>
</dbReference>
<feature type="transmembrane region" description="Helical" evidence="1">
    <location>
        <begin position="57"/>
        <end position="75"/>
    </location>
</feature>
<evidence type="ECO:0000259" key="2">
    <source>
        <dbReference type="Pfam" id="PF22570"/>
    </source>
</evidence>
<keyword evidence="4" id="KW-1185">Reference proteome</keyword>
<proteinExistence type="predicted"/>
<dbReference type="Pfam" id="PF22570">
    <property type="entry name" value="LiaF-TM"/>
    <property type="match status" value="1"/>
</dbReference>
<evidence type="ECO:0000256" key="1">
    <source>
        <dbReference type="SAM" id="Phobius"/>
    </source>
</evidence>
<reference evidence="3 4" key="1">
    <citation type="submission" date="2020-08" db="EMBL/GenBank/DDBJ databases">
        <title>Genome public.</title>
        <authorList>
            <person name="Liu C."/>
            <person name="Sun Q."/>
        </authorList>
    </citation>
    <scope>NUCLEOTIDE SEQUENCE [LARGE SCALE GENOMIC DNA]</scope>
    <source>
        <strain evidence="3 4">NSJ-26</strain>
    </source>
</reference>
<sequence>MKNKELGGLIFIIIGILLLLFNMGTINFNVFISLLDLWPLILIAIGINIIFKNNRVISYITWGLLFVIIIIFSISTQGISNTSIRSNDIVIEKFPETKYGSLNLDTGASKIIMDSTDKHLLSADLRGRQLDLKQEYKNNNETAIINFQSGMFKIRDRERHNTLYNFYLNKNLIWDIDLNLGAVSCEMNLEDIPVRRIDLDSGAADLTFILGNKHNLDFEIDAGASNINIIIPQDVGLKIEIDSALSSSNIKDLNLIDRGDYYTSQNYDDANVILNFDIDMGVGNINFSY</sequence>
<evidence type="ECO:0000313" key="4">
    <source>
        <dbReference type="Proteomes" id="UP000601522"/>
    </source>
</evidence>
<accession>A0A926EUE9</accession>
<evidence type="ECO:0000313" key="3">
    <source>
        <dbReference type="EMBL" id="MBC8589998.1"/>
    </source>
</evidence>
<feature type="domain" description="LiaF transmembrane" evidence="2">
    <location>
        <begin position="7"/>
        <end position="83"/>
    </location>
</feature>
<keyword evidence="1" id="KW-0812">Transmembrane</keyword>
<keyword evidence="1" id="KW-0472">Membrane</keyword>
<comment type="caution">
    <text evidence="3">The sequence shown here is derived from an EMBL/GenBank/DDBJ whole genome shotgun (WGS) entry which is preliminary data.</text>
</comment>
<name>A0A926EUE9_9FIRM</name>
<organism evidence="3 4">
    <name type="scientific">Wansuia hejianensis</name>
    <dbReference type="NCBI Taxonomy" id="2763667"/>
    <lineage>
        <taxon>Bacteria</taxon>
        <taxon>Bacillati</taxon>
        <taxon>Bacillota</taxon>
        <taxon>Clostridia</taxon>
        <taxon>Lachnospirales</taxon>
        <taxon>Lachnospiraceae</taxon>
        <taxon>Wansuia</taxon>
    </lineage>
</organism>